<proteinExistence type="predicted"/>
<keyword evidence="1" id="KW-0812">Transmembrane</keyword>
<protein>
    <submittedName>
        <fullName evidence="2">Putative membrane protein (Partial)</fullName>
    </submittedName>
</protein>
<keyword evidence="1" id="KW-1133">Transmembrane helix</keyword>
<dbReference type="EMBL" id="LN906597">
    <property type="protein sequence ID" value="CUT18337.1"/>
    <property type="molecule type" value="Genomic_DNA"/>
</dbReference>
<sequence>MIVLSACERIQNVTSFDEQDRHRLYNMSITARTNKIPYNSCPYVRTTNIIHEDTNTDTDTKTTKMGVVGTTILVTAVLSILSLIILIVVKVKNNRQRNCNDRLNVMELEAIRTYEHGDESGSNQNLEAESSLMM</sequence>
<dbReference type="Proteomes" id="UP000198651">
    <property type="component" value="Chromosome I"/>
</dbReference>
<keyword evidence="1" id="KW-0472">Membrane</keyword>
<name>A0A0S4M3Y0_9BURK</name>
<organism evidence="2 3">
    <name type="scientific">Candidatus Ichthyocystis hellenicum</name>
    <dbReference type="NCBI Taxonomy" id="1561003"/>
    <lineage>
        <taxon>Bacteria</taxon>
        <taxon>Pseudomonadati</taxon>
        <taxon>Pseudomonadota</taxon>
        <taxon>Betaproteobacteria</taxon>
        <taxon>Burkholderiales</taxon>
        <taxon>Candidatus Ichthyocystis</taxon>
    </lineage>
</organism>
<keyword evidence="3" id="KW-1185">Reference proteome</keyword>
<gene>
    <name evidence="2" type="ORF">Ark11_1540</name>
</gene>
<accession>A0A0S4M3Y0</accession>
<evidence type="ECO:0000313" key="3">
    <source>
        <dbReference type="Proteomes" id="UP000198651"/>
    </source>
</evidence>
<evidence type="ECO:0000313" key="2">
    <source>
        <dbReference type="EMBL" id="CUT18337.1"/>
    </source>
</evidence>
<feature type="non-terminal residue" evidence="2">
    <location>
        <position position="1"/>
    </location>
</feature>
<dbReference type="AlphaFoldDB" id="A0A0S4M3Y0"/>
<reference evidence="3" key="1">
    <citation type="submission" date="2015-11" db="EMBL/GenBank/DDBJ databases">
        <authorList>
            <person name="Seth-Smith H.M.B."/>
        </authorList>
    </citation>
    <scope>NUCLEOTIDE SEQUENCE [LARGE SCALE GENOMIC DNA]</scope>
    <source>
        <strain evidence="3">2013Ark11</strain>
    </source>
</reference>
<evidence type="ECO:0000256" key="1">
    <source>
        <dbReference type="SAM" id="Phobius"/>
    </source>
</evidence>
<feature type="transmembrane region" description="Helical" evidence="1">
    <location>
        <begin position="67"/>
        <end position="89"/>
    </location>
</feature>